<keyword evidence="9" id="KW-1185">Reference proteome</keyword>
<dbReference type="PANTHER" id="PTHR16133">
    <property type="entry name" value="SOLUTE CARRIER FAMILY 39 ZINC TRANSPORTER , MEMBER 9-RELATED"/>
    <property type="match status" value="1"/>
</dbReference>
<evidence type="ECO:0000256" key="1">
    <source>
        <dbReference type="ARBA" id="ARBA00004127"/>
    </source>
</evidence>
<dbReference type="InterPro" id="IPR045891">
    <property type="entry name" value="ZIP9"/>
</dbReference>
<gene>
    <name evidence="8" type="ORF">GSBLH_T00002151001</name>
</gene>
<organism evidence="8">
    <name type="scientific">Blastocystis hominis</name>
    <dbReference type="NCBI Taxonomy" id="12968"/>
    <lineage>
        <taxon>Eukaryota</taxon>
        <taxon>Sar</taxon>
        <taxon>Stramenopiles</taxon>
        <taxon>Bigyra</taxon>
        <taxon>Opalozoa</taxon>
        <taxon>Opalinata</taxon>
        <taxon>Blastocystidae</taxon>
        <taxon>Blastocystis</taxon>
    </lineage>
</organism>
<evidence type="ECO:0000256" key="2">
    <source>
        <dbReference type="ARBA" id="ARBA00004394"/>
    </source>
</evidence>
<proteinExistence type="predicted"/>
<keyword evidence="4 7" id="KW-1133">Transmembrane helix</keyword>
<evidence type="ECO:0000256" key="3">
    <source>
        <dbReference type="ARBA" id="ARBA00022692"/>
    </source>
</evidence>
<evidence type="ECO:0000256" key="6">
    <source>
        <dbReference type="ARBA" id="ARBA00023136"/>
    </source>
</evidence>
<dbReference type="AlphaFoldDB" id="D8M1Z3"/>
<sequence length="161" mass="17788">MLDQNPRVLWVILAAIVLHKTAAAFGLGAYFKKVGLNVKKSTPYIALFSCTTPIATFLMAMICLVGTKLNHALLPVAFAFSAGTFLYVSLTHIVPEIGSNLKAWHLLAMLAGLLFPYFCFIEAEFPFCFEQTRSCGGAQTVYLSIYLSICKCHHSRVFLET</sequence>
<dbReference type="Pfam" id="PF02535">
    <property type="entry name" value="Zip"/>
    <property type="match status" value="1"/>
</dbReference>
<dbReference type="GO" id="GO:0046873">
    <property type="term" value="F:metal ion transmembrane transporter activity"/>
    <property type="evidence" value="ECO:0007669"/>
    <property type="project" value="InterPro"/>
</dbReference>
<reference evidence="8" key="1">
    <citation type="submission" date="2010-02" db="EMBL/GenBank/DDBJ databases">
        <title>Sequencing and annotation of the Blastocystis hominis genome.</title>
        <authorList>
            <person name="Wincker P."/>
        </authorList>
    </citation>
    <scope>NUCLEOTIDE SEQUENCE</scope>
    <source>
        <strain evidence="8">Singapore isolate B</strain>
    </source>
</reference>
<accession>D8M1Z3</accession>
<keyword evidence="6 7" id="KW-0472">Membrane</keyword>
<keyword evidence="3 7" id="KW-0812">Transmembrane</keyword>
<dbReference type="Proteomes" id="UP000008312">
    <property type="component" value="Unassembled WGS sequence"/>
</dbReference>
<protein>
    <submittedName>
        <fullName evidence="8">Uncharacterized protein</fullName>
    </submittedName>
</protein>
<feature type="transmembrane region" description="Helical" evidence="7">
    <location>
        <begin position="103"/>
        <end position="123"/>
    </location>
</feature>
<dbReference type="InterPro" id="IPR003689">
    <property type="entry name" value="ZIP"/>
</dbReference>
<evidence type="ECO:0000313" key="8">
    <source>
        <dbReference type="EMBL" id="CBK22082.2"/>
    </source>
</evidence>
<evidence type="ECO:0000256" key="4">
    <source>
        <dbReference type="ARBA" id="ARBA00022989"/>
    </source>
</evidence>
<evidence type="ECO:0000256" key="5">
    <source>
        <dbReference type="ARBA" id="ARBA00023034"/>
    </source>
</evidence>
<dbReference type="GO" id="GO:0000139">
    <property type="term" value="C:Golgi membrane"/>
    <property type="evidence" value="ECO:0007669"/>
    <property type="project" value="UniProtKB-SubCell"/>
</dbReference>
<dbReference type="GeneID" id="24919354"/>
<feature type="transmembrane region" description="Helical" evidence="7">
    <location>
        <begin position="72"/>
        <end position="91"/>
    </location>
</feature>
<name>D8M1Z3_BLAHO</name>
<dbReference type="EMBL" id="FN668647">
    <property type="protein sequence ID" value="CBK22082.2"/>
    <property type="molecule type" value="Genomic_DNA"/>
</dbReference>
<dbReference type="InParanoid" id="D8M1Z3"/>
<comment type="subcellular location">
    <subcellularLocation>
        <location evidence="1">Endomembrane system</location>
        <topology evidence="1">Multi-pass membrane protein</topology>
    </subcellularLocation>
    <subcellularLocation>
        <location evidence="2">Golgi apparatus membrane</location>
    </subcellularLocation>
</comment>
<dbReference type="GO" id="GO:0006829">
    <property type="term" value="P:zinc ion transport"/>
    <property type="evidence" value="ECO:0007669"/>
    <property type="project" value="InterPro"/>
</dbReference>
<feature type="transmembrane region" description="Helical" evidence="7">
    <location>
        <begin position="44"/>
        <end position="65"/>
    </location>
</feature>
<keyword evidence="5" id="KW-0333">Golgi apparatus</keyword>
<evidence type="ECO:0000313" key="9">
    <source>
        <dbReference type="Proteomes" id="UP000008312"/>
    </source>
</evidence>
<dbReference type="RefSeq" id="XP_012896130.1">
    <property type="nucleotide sequence ID" value="XM_013040676.1"/>
</dbReference>
<dbReference type="PANTHER" id="PTHR16133:SF0">
    <property type="entry name" value="ZINC_IRON REGULATED TRANSPORTER-RELATED PROTEIN 102B, ISOFORM E"/>
    <property type="match status" value="1"/>
</dbReference>
<dbReference type="OrthoDB" id="448280at2759"/>
<evidence type="ECO:0000256" key="7">
    <source>
        <dbReference type="SAM" id="Phobius"/>
    </source>
</evidence>